<gene>
    <name evidence="3" type="ORF">H4W34_007860</name>
</gene>
<feature type="transmembrane region" description="Helical" evidence="2">
    <location>
        <begin position="384"/>
        <end position="405"/>
    </location>
</feature>
<evidence type="ECO:0008006" key="5">
    <source>
        <dbReference type="Google" id="ProtNLM"/>
    </source>
</evidence>
<evidence type="ECO:0000256" key="1">
    <source>
        <dbReference type="SAM" id="MobiDB-lite"/>
    </source>
</evidence>
<feature type="transmembrane region" description="Helical" evidence="2">
    <location>
        <begin position="296"/>
        <end position="320"/>
    </location>
</feature>
<feature type="transmembrane region" description="Helical" evidence="2">
    <location>
        <begin position="125"/>
        <end position="149"/>
    </location>
</feature>
<feature type="transmembrane region" description="Helical" evidence="2">
    <location>
        <begin position="238"/>
        <end position="260"/>
    </location>
</feature>
<evidence type="ECO:0000256" key="2">
    <source>
        <dbReference type="SAM" id="Phobius"/>
    </source>
</evidence>
<sequence>MSLPAESTPARSGRMAAPAAPRARPRDRVASLGALLAVVTAVPASVLAVPDATAGVVPDAADALGLGGAQVAGLLRATGLALPALVLTVPFAGIAARRFPAWAVLAAGLLTLLAGLGAARAADSVAFAGTVRALQGAGAGVTLPAALVLARERGGRAAPAVWAGALAAALLLATPLVLAAVPQPPGVGPAGPGPDWRTALAPWTWPAVLALAAVLAHRAAAGRPPAPMPPPRRAERGGLVLPFVPCAAFALLSVVAAHGWSPGARLVVAGSAVAALLGLAVAGTRDAAAGSPFGCAITMVAAGLLVQPAAGPLAGIAAAGEHAGGGAGTPPLPPFAAGAAAALAAAVLSARLPARRAVLAGHALMVVALPAGALLLGTDGGGHRAALLLLVPLGAGAGLALAASLRDARAGAALFGLSLCFPAVLAGQLAVLSLQAASLARIRPETDAQRLAGIVQGHDAWLPAAAAAGAVAAVLAARAARPAAGRRAADASGTSAAR</sequence>
<dbReference type="Proteomes" id="UP000627838">
    <property type="component" value="Unassembled WGS sequence"/>
</dbReference>
<feature type="transmembrane region" description="Helical" evidence="2">
    <location>
        <begin position="72"/>
        <end position="92"/>
    </location>
</feature>
<feature type="transmembrane region" description="Helical" evidence="2">
    <location>
        <begin position="161"/>
        <end position="180"/>
    </location>
</feature>
<dbReference type="RefSeq" id="WP_192763792.1">
    <property type="nucleotide sequence ID" value="NZ_JADBDZ010000001.1"/>
</dbReference>
<feature type="transmembrane region" description="Helical" evidence="2">
    <location>
        <begin position="412"/>
        <end position="440"/>
    </location>
</feature>
<keyword evidence="4" id="KW-1185">Reference proteome</keyword>
<evidence type="ECO:0000313" key="4">
    <source>
        <dbReference type="Proteomes" id="UP000627838"/>
    </source>
</evidence>
<feature type="transmembrane region" description="Helical" evidence="2">
    <location>
        <begin position="266"/>
        <end position="284"/>
    </location>
</feature>
<proteinExistence type="predicted"/>
<feature type="transmembrane region" description="Helical" evidence="2">
    <location>
        <begin position="357"/>
        <end position="378"/>
    </location>
</feature>
<name>A0ABR9K5C0_9ACTN</name>
<organism evidence="3 4">
    <name type="scientific">Actinomadura algeriensis</name>
    <dbReference type="NCBI Taxonomy" id="1679523"/>
    <lineage>
        <taxon>Bacteria</taxon>
        <taxon>Bacillati</taxon>
        <taxon>Actinomycetota</taxon>
        <taxon>Actinomycetes</taxon>
        <taxon>Streptosporangiales</taxon>
        <taxon>Thermomonosporaceae</taxon>
        <taxon>Actinomadura</taxon>
    </lineage>
</organism>
<feature type="region of interest" description="Disordered" evidence="1">
    <location>
        <begin position="1"/>
        <end position="22"/>
    </location>
</feature>
<keyword evidence="2" id="KW-0472">Membrane</keyword>
<evidence type="ECO:0000313" key="3">
    <source>
        <dbReference type="EMBL" id="MBE1538027.1"/>
    </source>
</evidence>
<reference evidence="3 4" key="1">
    <citation type="submission" date="2020-10" db="EMBL/GenBank/DDBJ databases">
        <title>Sequencing the genomes of 1000 actinobacteria strains.</title>
        <authorList>
            <person name="Klenk H.-P."/>
        </authorList>
    </citation>
    <scope>NUCLEOTIDE SEQUENCE [LARGE SCALE GENOMIC DNA]</scope>
    <source>
        <strain evidence="3 4">DSM 46744</strain>
    </source>
</reference>
<keyword evidence="2" id="KW-0812">Transmembrane</keyword>
<dbReference type="EMBL" id="JADBDZ010000001">
    <property type="protein sequence ID" value="MBE1538027.1"/>
    <property type="molecule type" value="Genomic_DNA"/>
</dbReference>
<feature type="compositionally biased region" description="Low complexity" evidence="1">
    <location>
        <begin position="9"/>
        <end position="22"/>
    </location>
</feature>
<accession>A0ABR9K5C0</accession>
<feature type="transmembrane region" description="Helical" evidence="2">
    <location>
        <begin position="99"/>
        <end position="119"/>
    </location>
</feature>
<feature type="transmembrane region" description="Helical" evidence="2">
    <location>
        <begin position="332"/>
        <end position="350"/>
    </location>
</feature>
<feature type="transmembrane region" description="Helical" evidence="2">
    <location>
        <begin position="460"/>
        <end position="477"/>
    </location>
</feature>
<protein>
    <recommendedName>
        <fullName evidence="5">MFS transporter</fullName>
    </recommendedName>
</protein>
<keyword evidence="2" id="KW-1133">Transmembrane helix</keyword>
<comment type="caution">
    <text evidence="3">The sequence shown here is derived from an EMBL/GenBank/DDBJ whole genome shotgun (WGS) entry which is preliminary data.</text>
</comment>
<feature type="transmembrane region" description="Helical" evidence="2">
    <location>
        <begin position="200"/>
        <end position="217"/>
    </location>
</feature>